<protein>
    <submittedName>
        <fullName evidence="1">Uncharacterized protein</fullName>
    </submittedName>
</protein>
<gene>
    <name evidence="1" type="ORF">RW095_11735</name>
</gene>
<evidence type="ECO:0000313" key="1">
    <source>
        <dbReference type="EMBL" id="WOD16561.1"/>
    </source>
</evidence>
<reference evidence="1 2" key="1">
    <citation type="submission" date="2023-10" db="EMBL/GenBank/DDBJ databases">
        <title>Surface-active antibiotics is a multifunctional adaptation for post-fire microbes.</title>
        <authorList>
            <person name="Liu M.D."/>
            <person name="Du Y."/>
            <person name="Koupaei S.K."/>
            <person name="Kim N.R."/>
            <person name="Zhang W."/>
            <person name="Traxler M.F."/>
        </authorList>
    </citation>
    <scope>NUCLEOTIDE SEQUENCE [LARGE SCALE GENOMIC DNA]</scope>
    <source>
        <strain evidence="1 2">F3</strain>
    </source>
</reference>
<accession>A0ABZ0EH66</accession>
<proteinExistence type="predicted"/>
<dbReference type="EMBL" id="CP136512">
    <property type="protein sequence ID" value="WOD16561.1"/>
    <property type="molecule type" value="Genomic_DNA"/>
</dbReference>
<name>A0ABZ0EH66_9BURK</name>
<keyword evidence="2" id="KW-1185">Reference proteome</keyword>
<dbReference type="Proteomes" id="UP001302652">
    <property type="component" value="Chromosome 2"/>
</dbReference>
<sequence length="121" mass="13583">MKNDIVLSVVLYSYRDRPIFDVTLNGSDIGVANAYGGNGMITGITVPFRQQTLTWRDAGSGETFAMKNTINLTRDHIPADARYLAVNIYPDDTAEFVFDRYIPEMTPRGSRIIEESNHHGK</sequence>
<evidence type="ECO:0000313" key="2">
    <source>
        <dbReference type="Proteomes" id="UP001302652"/>
    </source>
</evidence>
<dbReference type="RefSeq" id="WP_317019206.1">
    <property type="nucleotide sequence ID" value="NZ_CP136512.1"/>
</dbReference>
<organism evidence="1 2">
    <name type="scientific">Paraburkholderia kirstenboschensis</name>
    <dbReference type="NCBI Taxonomy" id="1245436"/>
    <lineage>
        <taxon>Bacteria</taxon>
        <taxon>Pseudomonadati</taxon>
        <taxon>Pseudomonadota</taxon>
        <taxon>Betaproteobacteria</taxon>
        <taxon>Burkholderiales</taxon>
        <taxon>Burkholderiaceae</taxon>
        <taxon>Paraburkholderia</taxon>
    </lineage>
</organism>